<feature type="domain" description="BRCT" evidence="3">
    <location>
        <begin position="585"/>
        <end position="682"/>
    </location>
</feature>
<evidence type="ECO:0000313" key="4">
    <source>
        <dbReference type="Ensembl" id="ENSCSAVP00000014002.1"/>
    </source>
</evidence>
<feature type="domain" description="BRCT" evidence="3">
    <location>
        <begin position="1147"/>
        <end position="1228"/>
    </location>
</feature>
<keyword evidence="5" id="KW-1185">Reference proteome</keyword>
<dbReference type="SMART" id="SM00292">
    <property type="entry name" value="BRCT"/>
    <property type="match status" value="7"/>
</dbReference>
<dbReference type="FunFam" id="3.40.50.10190:FF:000010">
    <property type="entry name" value="DNA topoisomerase II binding protein 1"/>
    <property type="match status" value="1"/>
</dbReference>
<reference evidence="5" key="1">
    <citation type="submission" date="2003-08" db="EMBL/GenBank/DDBJ databases">
        <authorList>
            <person name="Birren B."/>
            <person name="Nusbaum C."/>
            <person name="Abebe A."/>
            <person name="Abouelleil A."/>
            <person name="Adekoya E."/>
            <person name="Ait-zahra M."/>
            <person name="Allen N."/>
            <person name="Allen T."/>
            <person name="An P."/>
            <person name="Anderson M."/>
            <person name="Anderson S."/>
            <person name="Arachchi H."/>
            <person name="Armbruster J."/>
            <person name="Bachantsang P."/>
            <person name="Baldwin J."/>
            <person name="Barry A."/>
            <person name="Bayul T."/>
            <person name="Blitshsteyn B."/>
            <person name="Bloom T."/>
            <person name="Blye J."/>
            <person name="Boguslavskiy L."/>
            <person name="Borowsky M."/>
            <person name="Boukhgalter B."/>
            <person name="Brunache A."/>
            <person name="Butler J."/>
            <person name="Calixte N."/>
            <person name="Calvo S."/>
            <person name="Camarata J."/>
            <person name="Campo K."/>
            <person name="Chang J."/>
            <person name="Cheshatsang Y."/>
            <person name="Citroen M."/>
            <person name="Collymore A."/>
            <person name="Considine T."/>
            <person name="Cook A."/>
            <person name="Cooke P."/>
            <person name="Corum B."/>
            <person name="Cuomo C."/>
            <person name="David R."/>
            <person name="Dawoe T."/>
            <person name="Degray S."/>
            <person name="Dodge S."/>
            <person name="Dooley K."/>
            <person name="Dorje P."/>
            <person name="Dorjee K."/>
            <person name="Dorris L."/>
            <person name="Duffey N."/>
            <person name="Dupes A."/>
            <person name="Elkins T."/>
            <person name="Engels R."/>
            <person name="Erickson J."/>
            <person name="Farina A."/>
            <person name="Faro S."/>
            <person name="Ferreira P."/>
            <person name="Fischer H."/>
            <person name="Fitzgerald M."/>
            <person name="Foley K."/>
            <person name="Gage D."/>
            <person name="Galagan J."/>
            <person name="Gearin G."/>
            <person name="Gnerre S."/>
            <person name="Gnirke A."/>
            <person name="Goyette A."/>
            <person name="Graham J."/>
            <person name="Grandbois E."/>
            <person name="Gyaltsen K."/>
            <person name="Hafez N."/>
            <person name="Hagopian D."/>
            <person name="Hagos B."/>
            <person name="Hall J."/>
            <person name="Hatcher B."/>
            <person name="Heller A."/>
            <person name="Higgins H."/>
            <person name="Honan T."/>
            <person name="Horn A."/>
            <person name="Houde N."/>
            <person name="Hughes L."/>
            <person name="Hulme W."/>
            <person name="Husby E."/>
            <person name="Iliev I."/>
            <person name="Jaffe D."/>
            <person name="Jones C."/>
            <person name="Kamal M."/>
            <person name="Kamat A."/>
            <person name="Kamvysselis M."/>
            <person name="Karlsson E."/>
            <person name="Kells C."/>
            <person name="Kieu A."/>
            <person name="Kisner P."/>
            <person name="Kodira C."/>
            <person name="Kulbokas E."/>
            <person name="Labutti K."/>
            <person name="Lama D."/>
            <person name="Landers T."/>
            <person name="Leger J."/>
            <person name="Levine S."/>
            <person name="Lewis D."/>
            <person name="Lewis T."/>
            <person name="Lindblad-toh K."/>
            <person name="Liu X."/>
            <person name="Lokyitsang T."/>
            <person name="Lokyitsang Y."/>
            <person name="Lucien O."/>
            <person name="Lui A."/>
            <person name="Ma L.J."/>
            <person name="Mabbitt R."/>
            <person name="Macdonald J."/>
            <person name="Maclean C."/>
            <person name="Major J."/>
            <person name="Manning J."/>
            <person name="Marabella R."/>
            <person name="Maru K."/>
            <person name="Matthews C."/>
            <person name="Mauceli E."/>
            <person name="Mccarthy M."/>
            <person name="Mcdonough S."/>
            <person name="Mcghee T."/>
            <person name="Meldrim J."/>
            <person name="Meneus L."/>
            <person name="Mesirov J."/>
            <person name="Mihalev A."/>
            <person name="Mihova T."/>
            <person name="Mikkelsen T."/>
            <person name="Mlenga V."/>
            <person name="Moru K."/>
            <person name="Mozes J."/>
            <person name="Mulrain L."/>
            <person name="Munson G."/>
            <person name="Naylor J."/>
            <person name="Newes C."/>
            <person name="Nguyen C."/>
            <person name="Nguyen N."/>
            <person name="Nguyen T."/>
            <person name="Nicol R."/>
            <person name="Nielsen C."/>
            <person name="Nizzari M."/>
            <person name="Norbu C."/>
            <person name="Norbu N."/>
            <person name="O'donnell P."/>
            <person name="Okoawo O."/>
            <person name="O'leary S."/>
            <person name="Omotosho B."/>
            <person name="O'neill K."/>
            <person name="Osman S."/>
            <person name="Parker S."/>
            <person name="Perrin D."/>
            <person name="Phunkhang P."/>
            <person name="Piqani B."/>
            <person name="Purcell S."/>
            <person name="Rachupka T."/>
            <person name="Ramasamy U."/>
            <person name="Rameau R."/>
            <person name="Ray V."/>
            <person name="Raymond C."/>
            <person name="Retta R."/>
            <person name="Richardson S."/>
            <person name="Rise C."/>
            <person name="Rodriguez J."/>
            <person name="Rogers J."/>
            <person name="Rogov P."/>
            <person name="Rutman M."/>
            <person name="Schupbach R."/>
            <person name="Seaman C."/>
            <person name="Settipalli S."/>
            <person name="Sharpe T."/>
            <person name="Sheridan J."/>
            <person name="Sherpa N."/>
            <person name="Shi J."/>
            <person name="Smirnov S."/>
            <person name="Smith C."/>
            <person name="Sougnez C."/>
            <person name="Spencer B."/>
            <person name="Stalker J."/>
            <person name="Stange-thomann N."/>
            <person name="Stavropoulos S."/>
            <person name="Stetson K."/>
            <person name="Stone C."/>
            <person name="Stone S."/>
            <person name="Stubbs M."/>
            <person name="Talamas J."/>
            <person name="Tchuinga P."/>
            <person name="Tenzing P."/>
            <person name="Tesfaye S."/>
            <person name="Theodore J."/>
            <person name="Thoulutsang Y."/>
            <person name="Topham K."/>
            <person name="Towey S."/>
            <person name="Tsamla T."/>
            <person name="Tsomo N."/>
            <person name="Vallee D."/>
            <person name="Vassiliev H."/>
            <person name="Venkataraman V."/>
            <person name="Vinson J."/>
            <person name="Vo A."/>
            <person name="Wade C."/>
            <person name="Wang S."/>
            <person name="Wangchuk T."/>
            <person name="Wangdi T."/>
            <person name="Whittaker C."/>
            <person name="Wilkinson J."/>
            <person name="Wu Y."/>
            <person name="Wyman D."/>
            <person name="Yadav S."/>
            <person name="Yang S."/>
            <person name="Yang X."/>
            <person name="Yeager S."/>
            <person name="Yee E."/>
            <person name="Young G."/>
            <person name="Zainoun J."/>
            <person name="Zembeck L."/>
            <person name="Zimmer A."/>
            <person name="Zody M."/>
            <person name="Lander E."/>
        </authorList>
    </citation>
    <scope>NUCLEOTIDE SEQUENCE [LARGE SCALE GENOMIC DNA]</scope>
</reference>
<dbReference type="Gene3D" id="3.40.50.10190">
    <property type="entry name" value="BRCT domain"/>
    <property type="match status" value="8"/>
</dbReference>
<feature type="domain" description="BRCT" evidence="3">
    <location>
        <begin position="283"/>
        <end position="374"/>
    </location>
</feature>
<feature type="domain" description="BRCT" evidence="3">
    <location>
        <begin position="129"/>
        <end position="218"/>
    </location>
</feature>
<dbReference type="HOGENOM" id="CLU_004165_1_0_1"/>
<evidence type="ECO:0000259" key="3">
    <source>
        <dbReference type="PROSITE" id="PS50172"/>
    </source>
</evidence>
<dbReference type="GO" id="GO:0007095">
    <property type="term" value="P:mitotic G2 DNA damage checkpoint signaling"/>
    <property type="evidence" value="ECO:0007669"/>
    <property type="project" value="TreeGrafter"/>
</dbReference>
<organism evidence="4 5">
    <name type="scientific">Ciona savignyi</name>
    <name type="common">Pacific transparent sea squirt</name>
    <dbReference type="NCBI Taxonomy" id="51511"/>
    <lineage>
        <taxon>Eukaryota</taxon>
        <taxon>Metazoa</taxon>
        <taxon>Chordata</taxon>
        <taxon>Tunicata</taxon>
        <taxon>Ascidiacea</taxon>
        <taxon>Phlebobranchia</taxon>
        <taxon>Cionidae</taxon>
        <taxon>Ciona</taxon>
    </lineage>
</organism>
<dbReference type="PANTHER" id="PTHR13561">
    <property type="entry name" value="DNA REPLICATION REGULATOR DPB11-RELATED"/>
    <property type="match status" value="1"/>
</dbReference>
<dbReference type="PROSITE" id="PS50172">
    <property type="entry name" value="BRCT"/>
    <property type="match status" value="6"/>
</dbReference>
<sequence>HLVELGFPVIGPQCAITVLKHKIQLKSDLKYPVCNLTMLGTLVSFSNIEPTTRAELITLVEKMGGKVSRELTGSVTHLVVKEVGSVKYFSACHVKIPIMKVDWIAHLWTHGQSRWVLYISAKEGRWLDFKCPIFLGCSICVTGFGSTERSRIQKLVIKFGGEYSGAMKLDVTTHLVVHKPEGQKYAMAKKFGVKVVNVNWVYQSVEKEWCQDHTKFPVDMDQLQSNRPKSSTPDRKAAAVPNIRELKDMSSISVAHINETVNTTVADVNSRMDKLWSFNTSANYDTILDGLSLYLAGFQPREEEKMKQIVNLSGATRYNKLTPGVTHVIVGSAGHVTMDITSAVESTDISVVSYRWVLDSLERKVVEREVDYWEDGVIPRPATEVTEVDSPLPKNNTRYYDVTVMETTTKHCDVTSDMQELLSQYLGEPADGGNDESAQSKNNESEKGQRDESAEGDTTLMENFCNGNISKPLAQKAETSEVERSDIQNSDTQWSIFRGKKFALFGFDSYEVGKLNENIQSLDGNVISMRSKMVADYAVVPTTGCLVERTVGSIVTDFWIESCITDMKLHNLDTHPMFTPFNVPDNAQPLEGSVACISQYQDPLRHYLIELIEELGGRYQDNVAKKDIPSESLLRTTHLIVMSPDGDKYNGCKKWGIPTISAEWVYECARSGQKVPEDRFPPGGDNKPLLEDNGPAVACEFPPIPRRSSAVERIKQRLDLKRANQKRAETPLREKILRMGLDSPSTFMTKGVDPNISFDLEEVFEYLKTPQSTRQQFTRAPLSVFVERFLAESLKDLPESAEVVANLEKIFESEFKNGNPATPLLGTIVYVAKKLTTQRAEICKTVTRLGGAFRWNYDSTCTHFVFQGRSNDINKEFRTARTDGKFIVSPHWVAASERVRADEKEFPHDFDPNKSIQVKSLLCHLEHQGNSDDYPYCHVFNNDKTASSGGSASKRELGKISMENERSVHQDSQEARESLRKTLENIMSSDKVSRDVRTHRLSCNTTYSPKEAEPSSAVPMEGVTIDDVTKGDVTMATKDPESSQDVQVVWDDPIGREELQRLRQQNKVDPETTKDESSVEVKLNLFSCHKRLYFSTHVLKVVLGTNTLPKSFTNLTVPPLFPLSYSPVDEDENRISQIIREGKVPSFLISSVTPEQKAEYASIIQELGGKYLERDYFDPSCTHLIVKNPARNEKFLASLSSGKWILHTSYMEACRSARAFVKEEDYEFGNPSFEWTARNETEALLVASAYRWRQGLNRGSTGAFHGWKVILHVSDRHLPGFARLLECGSGSVVA</sequence>
<dbReference type="CDD" id="cd17731">
    <property type="entry name" value="BRCT_TopBP1_rpt2_like"/>
    <property type="match status" value="1"/>
</dbReference>
<dbReference type="GO" id="GO:0033314">
    <property type="term" value="P:mitotic DNA replication checkpoint signaling"/>
    <property type="evidence" value="ECO:0007669"/>
    <property type="project" value="TreeGrafter"/>
</dbReference>
<feature type="domain" description="BRCT" evidence="3">
    <location>
        <begin position="819"/>
        <end position="893"/>
    </location>
</feature>
<dbReference type="PANTHER" id="PTHR13561:SF20">
    <property type="entry name" value="DNA TOPOISOMERASE 2-BINDING PROTEIN 1"/>
    <property type="match status" value="1"/>
</dbReference>
<dbReference type="Ensembl" id="ENSCSAVT00000014163.1">
    <property type="protein sequence ID" value="ENSCSAVP00000014002.1"/>
    <property type="gene ID" value="ENSCSAVG00000008208.1"/>
</dbReference>
<reference evidence="4" key="3">
    <citation type="submission" date="2025-09" db="UniProtKB">
        <authorList>
            <consortium name="Ensembl"/>
        </authorList>
    </citation>
    <scope>IDENTIFICATION</scope>
</reference>
<dbReference type="InterPro" id="IPR059215">
    <property type="entry name" value="BRCT2_TopBP1-like"/>
</dbReference>
<reference evidence="4" key="2">
    <citation type="submission" date="2025-08" db="UniProtKB">
        <authorList>
            <consortium name="Ensembl"/>
        </authorList>
    </citation>
    <scope>IDENTIFICATION</scope>
</reference>
<dbReference type="CDD" id="cd17738">
    <property type="entry name" value="BRCT_TopBP1_rpt7"/>
    <property type="match status" value="1"/>
</dbReference>
<accession>H2Z8T7</accession>
<feature type="domain" description="BRCT" evidence="3">
    <location>
        <begin position="36"/>
        <end position="104"/>
    </location>
</feature>
<evidence type="ECO:0000313" key="5">
    <source>
        <dbReference type="Proteomes" id="UP000007875"/>
    </source>
</evidence>
<dbReference type="FunFam" id="3.40.50.10190:FF:000018">
    <property type="entry name" value="DNA topoisomerase 2-binding protein 1"/>
    <property type="match status" value="1"/>
</dbReference>
<dbReference type="CDD" id="cd17727">
    <property type="entry name" value="BRCT_TopBP1_rpt6"/>
    <property type="match status" value="1"/>
</dbReference>
<dbReference type="InterPro" id="IPR001357">
    <property type="entry name" value="BRCT_dom"/>
</dbReference>
<dbReference type="InterPro" id="IPR036420">
    <property type="entry name" value="BRCT_dom_sf"/>
</dbReference>
<dbReference type="GeneTree" id="ENSGT00940000167566"/>
<dbReference type="Pfam" id="PF00533">
    <property type="entry name" value="BRCT"/>
    <property type="match status" value="3"/>
</dbReference>
<protein>
    <recommendedName>
        <fullName evidence="3">BRCT domain-containing protein</fullName>
    </recommendedName>
</protein>
<proteinExistence type="predicted"/>
<evidence type="ECO:0000256" key="1">
    <source>
        <dbReference type="ARBA" id="ARBA00022737"/>
    </source>
</evidence>
<feature type="compositionally biased region" description="Basic and acidic residues" evidence="2">
    <location>
        <begin position="443"/>
        <end position="453"/>
    </location>
</feature>
<evidence type="ECO:0000256" key="2">
    <source>
        <dbReference type="SAM" id="MobiDB-lite"/>
    </source>
</evidence>
<dbReference type="GO" id="GO:0006270">
    <property type="term" value="P:DNA replication initiation"/>
    <property type="evidence" value="ECO:0007669"/>
    <property type="project" value="TreeGrafter"/>
</dbReference>
<keyword evidence="1" id="KW-0677">Repeat</keyword>
<feature type="region of interest" description="Disordered" evidence="2">
    <location>
        <begin position="426"/>
        <end position="456"/>
    </location>
</feature>
<dbReference type="Proteomes" id="UP000007875">
    <property type="component" value="Unassembled WGS sequence"/>
</dbReference>
<dbReference type="Pfam" id="PF12738">
    <property type="entry name" value="PTCB-BRCT"/>
    <property type="match status" value="3"/>
</dbReference>
<name>H2Z8T7_CIOSA</name>
<dbReference type="SUPFAM" id="SSF52113">
    <property type="entry name" value="BRCT domain"/>
    <property type="match status" value="6"/>
</dbReference>